<dbReference type="STRING" id="1193682.BJP25_16630"/>
<dbReference type="Proteomes" id="UP000186040">
    <property type="component" value="Unassembled WGS sequence"/>
</dbReference>
<dbReference type="EMBL" id="MKQR01000009">
    <property type="protein sequence ID" value="OLR93848.1"/>
    <property type="molecule type" value="Genomic_DNA"/>
</dbReference>
<dbReference type="OrthoDB" id="4190452at2"/>
<evidence type="ECO:0000259" key="1">
    <source>
        <dbReference type="Pfam" id="PF19809"/>
    </source>
</evidence>
<comment type="caution">
    <text evidence="2">The sequence shown here is derived from an EMBL/GenBank/DDBJ whole genome shotgun (WGS) entry which is preliminary data.</text>
</comment>
<dbReference type="AlphaFoldDB" id="A0A1Q9LPA0"/>
<organism evidence="2 3">
    <name type="scientific">Actinokineospora bangkokensis</name>
    <dbReference type="NCBI Taxonomy" id="1193682"/>
    <lineage>
        <taxon>Bacteria</taxon>
        <taxon>Bacillati</taxon>
        <taxon>Actinomycetota</taxon>
        <taxon>Actinomycetes</taxon>
        <taxon>Pseudonocardiales</taxon>
        <taxon>Pseudonocardiaceae</taxon>
        <taxon>Actinokineospora</taxon>
    </lineage>
</organism>
<dbReference type="InterPro" id="IPR046259">
    <property type="entry name" value="DUF6292"/>
</dbReference>
<dbReference type="Pfam" id="PF19809">
    <property type="entry name" value="DUF6292"/>
    <property type="match status" value="1"/>
</dbReference>
<protein>
    <recommendedName>
        <fullName evidence="1">DUF6292 domain-containing protein</fullName>
    </recommendedName>
</protein>
<evidence type="ECO:0000313" key="3">
    <source>
        <dbReference type="Proteomes" id="UP000186040"/>
    </source>
</evidence>
<accession>A0A1Q9LPA0</accession>
<keyword evidence="3" id="KW-1185">Reference proteome</keyword>
<evidence type="ECO:0000313" key="2">
    <source>
        <dbReference type="EMBL" id="OLR93848.1"/>
    </source>
</evidence>
<sequence length="111" mass="12034">MHLPTVHPRTAFIDYLAEVTDALGIGLESCTLDHDTPVSAYIALDDRLPDYPDHDVALLWDEERGWSAAVEPRPGDPPVVISHLGGNTTPPPDEVVAFLAGLRTADRLRAA</sequence>
<name>A0A1Q9LPA0_9PSEU</name>
<gene>
    <name evidence="2" type="ORF">BJP25_16630</name>
</gene>
<feature type="domain" description="DUF6292" evidence="1">
    <location>
        <begin position="15"/>
        <end position="100"/>
    </location>
</feature>
<reference evidence="2 3" key="1">
    <citation type="submission" date="2016-10" db="EMBL/GenBank/DDBJ databases">
        <title>The Draft Genome Sequence of Actinokineospora bangkokensis 44EHWT reveals the biosynthetic pathway of antifungal compounds Thailandins with unusual extender unit butylmalonyl-CoA.</title>
        <authorList>
            <person name="Greule A."/>
            <person name="Intra B."/>
            <person name="Flemming S."/>
            <person name="Rommel M.G."/>
            <person name="Panbangred W."/>
            <person name="Bechthold A."/>
        </authorList>
    </citation>
    <scope>NUCLEOTIDE SEQUENCE [LARGE SCALE GENOMIC DNA]</scope>
    <source>
        <strain evidence="2 3">44EHW</strain>
    </source>
</reference>
<dbReference type="RefSeq" id="WP_075974748.1">
    <property type="nucleotide sequence ID" value="NZ_MKQR01000009.1"/>
</dbReference>
<proteinExistence type="predicted"/>